<comment type="caution">
    <text evidence="2">The sequence shown here is derived from an EMBL/GenBank/DDBJ whole genome shotgun (WGS) entry which is preliminary data.</text>
</comment>
<sequence>MAQSTSRQKCTKRTTKYAQEQRFHSNRLVNTGKANDNQFLEVSLDC</sequence>
<evidence type="ECO:0000313" key="2">
    <source>
        <dbReference type="EMBL" id="EAQ78956.1"/>
    </source>
</evidence>
<dbReference type="Proteomes" id="UP000004358">
    <property type="component" value="Unassembled WGS sequence"/>
</dbReference>
<reference evidence="2 3" key="1">
    <citation type="submission" date="2006-02" db="EMBL/GenBank/DDBJ databases">
        <authorList>
            <person name="Amann R."/>
            <person name="Ferriera S."/>
            <person name="Johnson J."/>
            <person name="Kravitz S."/>
            <person name="Halpern A."/>
            <person name="Remington K."/>
            <person name="Beeson K."/>
            <person name="Tran B."/>
            <person name="Rogers Y.-H."/>
            <person name="Friedman R."/>
            <person name="Venter J.C."/>
        </authorList>
    </citation>
    <scope>NUCLEOTIDE SEQUENCE [LARGE SCALE GENOMIC DNA]</scope>
    <source>
        <strain evidence="2 3">DSM 3645</strain>
    </source>
</reference>
<gene>
    <name evidence="2" type="ORF">DSM3645_27788</name>
</gene>
<dbReference type="STRING" id="314230.DSM3645_27788"/>
<dbReference type="HOGENOM" id="CLU_3180793_0_0_0"/>
<evidence type="ECO:0000256" key="1">
    <source>
        <dbReference type="SAM" id="MobiDB-lite"/>
    </source>
</evidence>
<dbReference type="EMBL" id="AANZ01000017">
    <property type="protein sequence ID" value="EAQ78956.1"/>
    <property type="molecule type" value="Genomic_DNA"/>
</dbReference>
<dbReference type="AlphaFoldDB" id="A3ZX75"/>
<accession>A3ZX75</accession>
<proteinExistence type="predicted"/>
<evidence type="ECO:0000313" key="3">
    <source>
        <dbReference type="Proteomes" id="UP000004358"/>
    </source>
</evidence>
<protein>
    <submittedName>
        <fullName evidence="2">Uncharacterized protein</fullName>
    </submittedName>
</protein>
<feature type="region of interest" description="Disordered" evidence="1">
    <location>
        <begin position="1"/>
        <end position="23"/>
    </location>
</feature>
<organism evidence="2 3">
    <name type="scientific">Blastopirellula marina DSM 3645</name>
    <dbReference type="NCBI Taxonomy" id="314230"/>
    <lineage>
        <taxon>Bacteria</taxon>
        <taxon>Pseudomonadati</taxon>
        <taxon>Planctomycetota</taxon>
        <taxon>Planctomycetia</taxon>
        <taxon>Pirellulales</taxon>
        <taxon>Pirellulaceae</taxon>
        <taxon>Blastopirellula</taxon>
    </lineage>
</organism>
<name>A3ZX75_9BACT</name>